<evidence type="ECO:0000256" key="2">
    <source>
        <dbReference type="ARBA" id="ARBA00022448"/>
    </source>
</evidence>
<proteinExistence type="predicted"/>
<dbReference type="InterPro" id="IPR019564">
    <property type="entry name" value="Sam37/metaxin_N"/>
</dbReference>
<evidence type="ECO:0000259" key="7">
    <source>
        <dbReference type="Pfam" id="PF10568"/>
    </source>
</evidence>
<dbReference type="GO" id="GO:0007005">
    <property type="term" value="P:mitochondrion organization"/>
    <property type="evidence" value="ECO:0007669"/>
    <property type="project" value="TreeGrafter"/>
</dbReference>
<dbReference type="GO" id="GO:0001401">
    <property type="term" value="C:SAM complex"/>
    <property type="evidence" value="ECO:0007669"/>
    <property type="project" value="InterPro"/>
</dbReference>
<evidence type="ECO:0000256" key="5">
    <source>
        <dbReference type="ARBA" id="ARBA00023128"/>
    </source>
</evidence>
<sequence length="444" mass="46922">MPSFELHTWGPAFGLPSIDAECIAAIAYLHHAIPSSEWTLIPGSDPSVTPSNRLPALRSSSSGTWTTGYDAIISHLSSQTQYNLDAKLTPSQLADTAAYSAYMSSSLAPLIDVSLYAVPRNWSETTRPAYSTILPFPLTWTVPTALHSAAVGRTSHLLAGLSLNGDDDEDSKQLGPLDAAMQHIPTARKKGVLEELAPGQAATIRLYAMATDALSVVEDLRAKGEEEAGSKARLLSADGAVSSLDCLALGYLALMRAAPVPQDFLRKALAAEFPSLVVMLDDLSMICLEAPGPLPWEDERALASASKSVLHTLSRFVDDVIRVTPQVGEQYSAELRRRAETGSKGLLDTRSATVAGSLLVAGGALAYGAWWYRNLPPFGLRSQTWAAEKGSKLSDFGALGAMLDFSLGGSPEPWSANASSGPSGAGVDFGSGHNRIVEADVAVD</sequence>
<keyword evidence="3" id="KW-1000">Mitochondrion outer membrane</keyword>
<dbReference type="Pfam" id="PF10568">
    <property type="entry name" value="Tom37"/>
    <property type="match status" value="1"/>
</dbReference>
<dbReference type="CDD" id="cd03078">
    <property type="entry name" value="GST_N_Metaxin1_like"/>
    <property type="match status" value="1"/>
</dbReference>
<dbReference type="PANTHER" id="PTHR12289:SF41">
    <property type="entry name" value="FAILED AXON CONNECTIONS-RELATED"/>
    <property type="match status" value="1"/>
</dbReference>
<evidence type="ECO:0000256" key="1">
    <source>
        <dbReference type="ARBA" id="ARBA00004294"/>
    </source>
</evidence>
<dbReference type="GO" id="GO:0015031">
    <property type="term" value="P:protein transport"/>
    <property type="evidence" value="ECO:0007669"/>
    <property type="project" value="UniProtKB-KW"/>
</dbReference>
<dbReference type="Proteomes" id="UP000813385">
    <property type="component" value="Unassembled WGS sequence"/>
</dbReference>
<keyword evidence="2" id="KW-0813">Transport</keyword>
<gene>
    <name evidence="8" type="ORF">B0T11DRAFT_64707</name>
</gene>
<evidence type="ECO:0000256" key="3">
    <source>
        <dbReference type="ARBA" id="ARBA00022787"/>
    </source>
</evidence>
<evidence type="ECO:0000313" key="9">
    <source>
        <dbReference type="Proteomes" id="UP000813385"/>
    </source>
</evidence>
<keyword evidence="4" id="KW-0653">Protein transport</keyword>
<evidence type="ECO:0000256" key="6">
    <source>
        <dbReference type="ARBA" id="ARBA00023136"/>
    </source>
</evidence>
<keyword evidence="5" id="KW-0496">Mitochondrion</keyword>
<accession>A0A8K0X6N1</accession>
<dbReference type="AlphaFoldDB" id="A0A8K0X6N1"/>
<feature type="domain" description="Mitochondrial outer membrane transport complex Sam37/metaxin N-terminal" evidence="7">
    <location>
        <begin position="22"/>
        <end position="146"/>
    </location>
</feature>
<dbReference type="EMBL" id="JAGPXD010000002">
    <property type="protein sequence ID" value="KAH7368505.1"/>
    <property type="molecule type" value="Genomic_DNA"/>
</dbReference>
<keyword evidence="6" id="KW-0472">Membrane</keyword>
<name>A0A8K0X6N1_9PEZI</name>
<organism evidence="8 9">
    <name type="scientific">Plectosphaerella cucumerina</name>
    <dbReference type="NCBI Taxonomy" id="40658"/>
    <lineage>
        <taxon>Eukaryota</taxon>
        <taxon>Fungi</taxon>
        <taxon>Dikarya</taxon>
        <taxon>Ascomycota</taxon>
        <taxon>Pezizomycotina</taxon>
        <taxon>Sordariomycetes</taxon>
        <taxon>Hypocreomycetidae</taxon>
        <taxon>Glomerellales</taxon>
        <taxon>Plectosphaerellaceae</taxon>
        <taxon>Plectosphaerella</taxon>
    </lineage>
</organism>
<protein>
    <submittedName>
        <fullName evidence="8">Outer mitochondrial membrane transport complex protein-domain-containing protein</fullName>
    </submittedName>
</protein>
<comment type="caution">
    <text evidence="8">The sequence shown here is derived from an EMBL/GenBank/DDBJ whole genome shotgun (WGS) entry which is preliminary data.</text>
</comment>
<evidence type="ECO:0000313" key="8">
    <source>
        <dbReference type="EMBL" id="KAH7368505.1"/>
    </source>
</evidence>
<comment type="subcellular location">
    <subcellularLocation>
        <location evidence="1">Mitochondrion outer membrane</location>
    </subcellularLocation>
</comment>
<evidence type="ECO:0000256" key="4">
    <source>
        <dbReference type="ARBA" id="ARBA00022927"/>
    </source>
</evidence>
<keyword evidence="9" id="KW-1185">Reference proteome</keyword>
<reference evidence="8" key="1">
    <citation type="journal article" date="2021" name="Nat. Commun.">
        <title>Genetic determinants of endophytism in the Arabidopsis root mycobiome.</title>
        <authorList>
            <person name="Mesny F."/>
            <person name="Miyauchi S."/>
            <person name="Thiergart T."/>
            <person name="Pickel B."/>
            <person name="Atanasova L."/>
            <person name="Karlsson M."/>
            <person name="Huettel B."/>
            <person name="Barry K.W."/>
            <person name="Haridas S."/>
            <person name="Chen C."/>
            <person name="Bauer D."/>
            <person name="Andreopoulos W."/>
            <person name="Pangilinan J."/>
            <person name="LaButti K."/>
            <person name="Riley R."/>
            <person name="Lipzen A."/>
            <person name="Clum A."/>
            <person name="Drula E."/>
            <person name="Henrissat B."/>
            <person name="Kohler A."/>
            <person name="Grigoriev I.V."/>
            <person name="Martin F.M."/>
            <person name="Hacquard S."/>
        </authorList>
    </citation>
    <scope>NUCLEOTIDE SEQUENCE</scope>
    <source>
        <strain evidence="8">MPI-CAGE-AT-0016</strain>
    </source>
</reference>
<dbReference type="PANTHER" id="PTHR12289">
    <property type="entry name" value="METAXIN RELATED"/>
    <property type="match status" value="1"/>
</dbReference>
<dbReference type="InterPro" id="IPR050931">
    <property type="entry name" value="Mito_Protein_Transport_Metaxin"/>
</dbReference>
<dbReference type="OrthoDB" id="5835136at2759"/>